<dbReference type="Gene3D" id="6.10.140.1340">
    <property type="match status" value="1"/>
</dbReference>
<dbReference type="OrthoDB" id="9800872at2"/>
<dbReference type="PROSITE" id="PS00380">
    <property type="entry name" value="RHODANESE_1"/>
    <property type="match status" value="1"/>
</dbReference>
<keyword evidence="4" id="KW-1185">Reference proteome</keyword>
<dbReference type="Pfam" id="PF00581">
    <property type="entry name" value="Rhodanese"/>
    <property type="match status" value="1"/>
</dbReference>
<dbReference type="SMART" id="SM00450">
    <property type="entry name" value="RHOD"/>
    <property type="match status" value="1"/>
</dbReference>
<proteinExistence type="predicted"/>
<dbReference type="CDD" id="cd00158">
    <property type="entry name" value="RHOD"/>
    <property type="match status" value="1"/>
</dbReference>
<dbReference type="PANTHER" id="PTHR44086">
    <property type="entry name" value="THIOSULFATE SULFURTRANSFERASE RDL2, MITOCHONDRIAL-RELATED"/>
    <property type="match status" value="1"/>
</dbReference>
<dbReference type="AlphaFoldDB" id="D1AEM9"/>
<gene>
    <name evidence="3" type="ordered locus">Tcur_2037</name>
</gene>
<dbReference type="Proteomes" id="UP000001918">
    <property type="component" value="Chromosome"/>
</dbReference>
<organism evidence="3 4">
    <name type="scientific">Thermomonospora curvata (strain ATCC 19995 / DSM 43183 / JCM 3096 / KCTC 9072 / NBRC 15933 / NCIMB 10081 / Henssen B9)</name>
    <dbReference type="NCBI Taxonomy" id="471852"/>
    <lineage>
        <taxon>Bacteria</taxon>
        <taxon>Bacillati</taxon>
        <taxon>Actinomycetota</taxon>
        <taxon>Actinomycetes</taxon>
        <taxon>Streptosporangiales</taxon>
        <taxon>Thermomonosporaceae</taxon>
        <taxon>Thermomonospora</taxon>
    </lineage>
</organism>
<name>D1AEM9_THECD</name>
<evidence type="ECO:0000256" key="1">
    <source>
        <dbReference type="SAM" id="Phobius"/>
    </source>
</evidence>
<dbReference type="STRING" id="471852.Tcur_2037"/>
<sequence length="189" mass="19725">MSVIDVTAARELIAANPDVLLVDVRTPGEFAGVHIPGAVNLPLDQVEAHLERIVKDAGGRMILICRSGARAERCRRTLQTAGVHDALVLEGGMNAWIAAGGPVVRGRPRWDLERQVRLTAGGIVAASIAASLLWPPARFVAGLVGVGLVVAAITDTCALGMLLAKLPYNRPAQAGGGHEGLERPAGAER</sequence>
<keyword evidence="1" id="KW-0812">Transmembrane</keyword>
<dbReference type="PROSITE" id="PS50206">
    <property type="entry name" value="RHODANESE_3"/>
    <property type="match status" value="1"/>
</dbReference>
<dbReference type="eggNOG" id="COG0607">
    <property type="taxonomic scope" value="Bacteria"/>
</dbReference>
<dbReference type="InterPro" id="IPR001307">
    <property type="entry name" value="Thiosulphate_STrfase_CS"/>
</dbReference>
<dbReference type="InterPro" id="IPR001763">
    <property type="entry name" value="Rhodanese-like_dom"/>
</dbReference>
<dbReference type="InterPro" id="IPR021309">
    <property type="entry name" value="YgaP-like_TM"/>
</dbReference>
<evidence type="ECO:0000259" key="2">
    <source>
        <dbReference type="PROSITE" id="PS50206"/>
    </source>
</evidence>
<reference evidence="3 4" key="1">
    <citation type="journal article" date="2011" name="Stand. Genomic Sci.">
        <title>Complete genome sequence of Thermomonospora curvata type strain (B9).</title>
        <authorList>
            <person name="Chertkov O."/>
            <person name="Sikorski J."/>
            <person name="Nolan M."/>
            <person name="Lapidus A."/>
            <person name="Lucas S."/>
            <person name="Del Rio T.G."/>
            <person name="Tice H."/>
            <person name="Cheng J.F."/>
            <person name="Goodwin L."/>
            <person name="Pitluck S."/>
            <person name="Liolios K."/>
            <person name="Ivanova N."/>
            <person name="Mavromatis K."/>
            <person name="Mikhailova N."/>
            <person name="Ovchinnikova G."/>
            <person name="Pati A."/>
            <person name="Chen A."/>
            <person name="Palaniappan K."/>
            <person name="Djao O.D."/>
            <person name="Land M."/>
            <person name="Hauser L."/>
            <person name="Chang Y.J."/>
            <person name="Jeffries C.D."/>
            <person name="Brettin T."/>
            <person name="Han C."/>
            <person name="Detter J.C."/>
            <person name="Rohde M."/>
            <person name="Goker M."/>
            <person name="Woyke T."/>
            <person name="Bristow J."/>
            <person name="Eisen J.A."/>
            <person name="Markowitz V."/>
            <person name="Hugenholtz P."/>
            <person name="Klenk H.P."/>
            <person name="Kyrpides N.C."/>
        </authorList>
    </citation>
    <scope>NUCLEOTIDE SEQUENCE [LARGE SCALE GENOMIC DNA]</scope>
    <source>
        <strain evidence="4">ATCC 19995 / DSM 43183 / JCM 3096 / KCTC 9072 / NBRC 15933 / NCIMB 10081 / Henssen B9</strain>
    </source>
</reference>
<dbReference type="SUPFAM" id="SSF52821">
    <property type="entry name" value="Rhodanese/Cell cycle control phosphatase"/>
    <property type="match status" value="1"/>
</dbReference>
<dbReference type="GO" id="GO:0004792">
    <property type="term" value="F:thiosulfate-cyanide sulfurtransferase activity"/>
    <property type="evidence" value="ECO:0007669"/>
    <property type="project" value="InterPro"/>
</dbReference>
<evidence type="ECO:0000313" key="4">
    <source>
        <dbReference type="Proteomes" id="UP000001918"/>
    </source>
</evidence>
<keyword evidence="1" id="KW-1133">Transmembrane helix</keyword>
<dbReference type="PANTHER" id="PTHR44086:SF10">
    <property type="entry name" value="THIOSULFATE SULFURTRANSFERASE_RHODANESE-LIKE DOMAIN-CONTAINING PROTEIN 3"/>
    <property type="match status" value="1"/>
</dbReference>
<dbReference type="HOGENOM" id="CLU_107126_0_0_11"/>
<keyword evidence="1" id="KW-0472">Membrane</keyword>
<accession>D1AEM9</accession>
<dbReference type="Pfam" id="PF11127">
    <property type="entry name" value="YgaP-like_TM"/>
    <property type="match status" value="1"/>
</dbReference>
<dbReference type="InterPro" id="IPR036873">
    <property type="entry name" value="Rhodanese-like_dom_sf"/>
</dbReference>
<dbReference type="EMBL" id="CP001738">
    <property type="protein sequence ID" value="ACY97604.1"/>
    <property type="molecule type" value="Genomic_DNA"/>
</dbReference>
<dbReference type="Gene3D" id="3.40.250.10">
    <property type="entry name" value="Rhodanese-like domain"/>
    <property type="match status" value="1"/>
</dbReference>
<protein>
    <submittedName>
        <fullName evidence="3">Rhodanese domain protein</fullName>
    </submittedName>
</protein>
<dbReference type="KEGG" id="tcu:Tcur_2037"/>
<feature type="domain" description="Rhodanese" evidence="2">
    <location>
        <begin position="15"/>
        <end position="105"/>
    </location>
</feature>
<dbReference type="RefSeq" id="WP_012852388.1">
    <property type="nucleotide sequence ID" value="NC_013510.1"/>
</dbReference>
<evidence type="ECO:0000313" key="3">
    <source>
        <dbReference type="EMBL" id="ACY97604.1"/>
    </source>
</evidence>
<feature type="transmembrane region" description="Helical" evidence="1">
    <location>
        <begin position="140"/>
        <end position="164"/>
    </location>
</feature>
<feature type="transmembrane region" description="Helical" evidence="1">
    <location>
        <begin position="116"/>
        <end position="134"/>
    </location>
</feature>